<gene>
    <name evidence="6" type="ORF">DFP81_10872</name>
</gene>
<evidence type="ECO:0000256" key="4">
    <source>
        <dbReference type="ARBA" id="ARBA00023163"/>
    </source>
</evidence>
<dbReference type="InterPro" id="IPR020449">
    <property type="entry name" value="Tscrpt_reg_AraC-type_HTH"/>
</dbReference>
<dbReference type="PRINTS" id="PR00032">
    <property type="entry name" value="HTHARAC"/>
</dbReference>
<dbReference type="SUPFAM" id="SSF46689">
    <property type="entry name" value="Homeodomain-like"/>
    <property type="match status" value="1"/>
</dbReference>
<keyword evidence="3" id="KW-0010">Activator</keyword>
<dbReference type="GO" id="GO:0043565">
    <property type="term" value="F:sequence-specific DNA binding"/>
    <property type="evidence" value="ECO:0007669"/>
    <property type="project" value="InterPro"/>
</dbReference>
<dbReference type="SUPFAM" id="SSF51215">
    <property type="entry name" value="Regulatory protein AraC"/>
    <property type="match status" value="1"/>
</dbReference>
<keyword evidence="1" id="KW-0805">Transcription regulation</keyword>
<dbReference type="Pfam" id="PF12833">
    <property type="entry name" value="HTH_18"/>
    <property type="match status" value="1"/>
</dbReference>
<evidence type="ECO:0000259" key="5">
    <source>
        <dbReference type="PROSITE" id="PS01124"/>
    </source>
</evidence>
<dbReference type="RefSeq" id="WP_115898165.1">
    <property type="nucleotide sequence ID" value="NZ_QUNG01000008.1"/>
</dbReference>
<evidence type="ECO:0000256" key="3">
    <source>
        <dbReference type="ARBA" id="ARBA00023159"/>
    </source>
</evidence>
<dbReference type="EMBL" id="QUNG01000008">
    <property type="protein sequence ID" value="REG82638.1"/>
    <property type="molecule type" value="Genomic_DNA"/>
</dbReference>
<accession>A0A3E0DM92</accession>
<dbReference type="InterPro" id="IPR009057">
    <property type="entry name" value="Homeodomain-like_sf"/>
</dbReference>
<dbReference type="Gene3D" id="1.10.10.60">
    <property type="entry name" value="Homeodomain-like"/>
    <property type="match status" value="1"/>
</dbReference>
<dbReference type="InterPro" id="IPR037923">
    <property type="entry name" value="HTH-like"/>
</dbReference>
<dbReference type="Pfam" id="PF02311">
    <property type="entry name" value="AraC_binding"/>
    <property type="match status" value="1"/>
</dbReference>
<dbReference type="InterPro" id="IPR003313">
    <property type="entry name" value="AraC-bd"/>
</dbReference>
<evidence type="ECO:0000256" key="1">
    <source>
        <dbReference type="ARBA" id="ARBA00023015"/>
    </source>
</evidence>
<keyword evidence="2" id="KW-0238">DNA-binding</keyword>
<evidence type="ECO:0000256" key="2">
    <source>
        <dbReference type="ARBA" id="ARBA00023125"/>
    </source>
</evidence>
<keyword evidence="4" id="KW-0804">Transcription</keyword>
<dbReference type="InterPro" id="IPR047264">
    <property type="entry name" value="Cupin_HpaA-like_N"/>
</dbReference>
<dbReference type="InterPro" id="IPR014710">
    <property type="entry name" value="RmlC-like_jellyroll"/>
</dbReference>
<dbReference type="OrthoDB" id="9814125at2"/>
<dbReference type="PANTHER" id="PTHR43280">
    <property type="entry name" value="ARAC-FAMILY TRANSCRIPTIONAL REGULATOR"/>
    <property type="match status" value="1"/>
</dbReference>
<proteinExistence type="predicted"/>
<dbReference type="PROSITE" id="PS01124">
    <property type="entry name" value="HTH_ARAC_FAMILY_2"/>
    <property type="match status" value="1"/>
</dbReference>
<keyword evidence="7" id="KW-1185">Reference proteome</keyword>
<evidence type="ECO:0000313" key="7">
    <source>
        <dbReference type="Proteomes" id="UP000256542"/>
    </source>
</evidence>
<dbReference type="PANTHER" id="PTHR43280:SF32">
    <property type="entry name" value="TRANSCRIPTIONAL REGULATORY PROTEIN"/>
    <property type="match status" value="1"/>
</dbReference>
<dbReference type="SMART" id="SM00342">
    <property type="entry name" value="HTH_ARAC"/>
    <property type="match status" value="1"/>
</dbReference>
<dbReference type="Proteomes" id="UP000256542">
    <property type="component" value="Unassembled WGS sequence"/>
</dbReference>
<feature type="domain" description="HTH araC/xylS-type" evidence="5">
    <location>
        <begin position="193"/>
        <end position="291"/>
    </location>
</feature>
<comment type="caution">
    <text evidence="6">The sequence shown here is derived from an EMBL/GenBank/DDBJ whole genome shotgun (WGS) entry which is preliminary data.</text>
</comment>
<dbReference type="InterPro" id="IPR018060">
    <property type="entry name" value="HTH_AraC"/>
</dbReference>
<sequence length="297" mass="34148">MTSKHKIPHFALYGESNWIDDPEFFHIEAIESRSSDLGWKIKPHRHAQLFQILLLKSGKANIRIDDQQQNLLGSWAIMVPVGVVHSFQFAPDTDGRVITIAVPVIDDIDEATKRFIKPLLHQPSCISFNNQDSLLADLWPLIEQLEKELHRPHEGRGLMCRHLIHAILLQLARQQTISGEQNTTMSAQDQQIQSLKALIELHYKEHWSSDQYACALGMSISRLNRACKLILQQSVHDLIQSRLQLEAKRQLLYSRQTIEEIAYHLGFKDPGYFSRFFKKSTGYPPGRFRAASQQPIQ</sequence>
<evidence type="ECO:0000313" key="6">
    <source>
        <dbReference type="EMBL" id="REG82638.1"/>
    </source>
</evidence>
<reference evidence="6 7" key="1">
    <citation type="submission" date="2018-08" db="EMBL/GenBank/DDBJ databases">
        <title>Genomic Encyclopedia of Type Strains, Phase III (KMG-III): the genomes of soil and plant-associated and newly described type strains.</title>
        <authorList>
            <person name="Whitman W."/>
        </authorList>
    </citation>
    <scope>NUCLEOTIDE SEQUENCE [LARGE SCALE GENOMIC DNA]</scope>
    <source>
        <strain evidence="6 7">CECT 7375</strain>
    </source>
</reference>
<dbReference type="GO" id="GO:0003700">
    <property type="term" value="F:DNA-binding transcription factor activity"/>
    <property type="evidence" value="ECO:0007669"/>
    <property type="project" value="InterPro"/>
</dbReference>
<protein>
    <submittedName>
        <fullName evidence="6">AraC family transcriptional regulator</fullName>
    </submittedName>
</protein>
<dbReference type="Gene3D" id="2.60.120.10">
    <property type="entry name" value="Jelly Rolls"/>
    <property type="match status" value="1"/>
</dbReference>
<dbReference type="CDD" id="cd06999">
    <property type="entry name" value="cupin_HpaA-like_N"/>
    <property type="match status" value="1"/>
</dbReference>
<dbReference type="AlphaFoldDB" id="A0A3E0DM92"/>
<name>A0A3E0DM92_9GAMM</name>
<organism evidence="6 7">
    <name type="scientific">Marinomonas pollencensis</name>
    <dbReference type="NCBI Taxonomy" id="491954"/>
    <lineage>
        <taxon>Bacteria</taxon>
        <taxon>Pseudomonadati</taxon>
        <taxon>Pseudomonadota</taxon>
        <taxon>Gammaproteobacteria</taxon>
        <taxon>Oceanospirillales</taxon>
        <taxon>Oceanospirillaceae</taxon>
        <taxon>Marinomonas</taxon>
    </lineage>
</organism>